<dbReference type="EMBL" id="JAXBLV010000001">
    <property type="protein sequence ID" value="MDY3557698.1"/>
    <property type="molecule type" value="Genomic_DNA"/>
</dbReference>
<evidence type="ECO:0000256" key="1">
    <source>
        <dbReference type="SAM" id="SignalP"/>
    </source>
</evidence>
<organism evidence="2 3">
    <name type="scientific">Gemmata algarum</name>
    <dbReference type="NCBI Taxonomy" id="2975278"/>
    <lineage>
        <taxon>Bacteria</taxon>
        <taxon>Pseudomonadati</taxon>
        <taxon>Planctomycetota</taxon>
        <taxon>Planctomycetia</taxon>
        <taxon>Gemmatales</taxon>
        <taxon>Gemmataceae</taxon>
        <taxon>Gemmata</taxon>
    </lineage>
</organism>
<protein>
    <recommendedName>
        <fullName evidence="4">Cytochrome c</fullName>
    </recommendedName>
</protein>
<keyword evidence="1" id="KW-0732">Signal</keyword>
<feature type="signal peptide" evidence="1">
    <location>
        <begin position="1"/>
        <end position="25"/>
    </location>
</feature>
<evidence type="ECO:0008006" key="4">
    <source>
        <dbReference type="Google" id="ProtNLM"/>
    </source>
</evidence>
<sequence length="166" mass="17815">MGRARFWFAAVVLGPACTFVPVAQSQPAQPAQPAQIKKAAPKLEPVADTKLLMEGLADPNARALGKLFAAKPKDAEAWAFARGQSLLLAELGNLLLMRPPRTKEGQEPWLAHAADLRERAGALARASAAKEYLPARAALAGVANACNRCHQSFRVGVRVDPFPEDR</sequence>
<comment type="caution">
    <text evidence="2">The sequence shown here is derived from an EMBL/GenBank/DDBJ whole genome shotgun (WGS) entry which is preliminary data.</text>
</comment>
<evidence type="ECO:0000313" key="2">
    <source>
        <dbReference type="EMBL" id="MDY3557698.1"/>
    </source>
</evidence>
<feature type="chain" id="PRO_5045332617" description="Cytochrome c" evidence="1">
    <location>
        <begin position="26"/>
        <end position="166"/>
    </location>
</feature>
<name>A0ABU5EV45_9BACT</name>
<dbReference type="InterPro" id="IPR002321">
    <property type="entry name" value="Cyt_c_II"/>
</dbReference>
<dbReference type="RefSeq" id="WP_320684737.1">
    <property type="nucleotide sequence ID" value="NZ_JAXBLV010000001.1"/>
</dbReference>
<evidence type="ECO:0000313" key="3">
    <source>
        <dbReference type="Proteomes" id="UP001272242"/>
    </source>
</evidence>
<gene>
    <name evidence="2" type="ORF">R5W23_000226</name>
</gene>
<reference evidence="3" key="1">
    <citation type="journal article" date="2023" name="Mar. Drugs">
        <title>Gemmata algarum, a Novel Planctomycete Isolated from an Algal Mat, Displays Antimicrobial Activity.</title>
        <authorList>
            <person name="Kumar G."/>
            <person name="Kallscheuer N."/>
            <person name="Kashif M."/>
            <person name="Ahamad S."/>
            <person name="Jagadeeshwari U."/>
            <person name="Pannikurungottu S."/>
            <person name="Haufschild T."/>
            <person name="Kabuu M."/>
            <person name="Sasikala C."/>
            <person name="Jogler C."/>
            <person name="Ramana C."/>
        </authorList>
    </citation>
    <scope>NUCLEOTIDE SEQUENCE [LARGE SCALE GENOMIC DNA]</scope>
    <source>
        <strain evidence="3">JC673</strain>
    </source>
</reference>
<dbReference type="InterPro" id="IPR010980">
    <property type="entry name" value="Cyt_c/b562"/>
</dbReference>
<proteinExistence type="predicted"/>
<keyword evidence="3" id="KW-1185">Reference proteome</keyword>
<dbReference type="Proteomes" id="UP001272242">
    <property type="component" value="Unassembled WGS sequence"/>
</dbReference>
<dbReference type="Gene3D" id="1.20.120.10">
    <property type="entry name" value="Cytochrome c/b562"/>
    <property type="match status" value="1"/>
</dbReference>
<accession>A0ABU5EV45</accession>
<dbReference type="PROSITE" id="PS51009">
    <property type="entry name" value="CYTCII"/>
    <property type="match status" value="1"/>
</dbReference>
<dbReference type="SUPFAM" id="SSF47175">
    <property type="entry name" value="Cytochromes"/>
    <property type="match status" value="1"/>
</dbReference>